<dbReference type="GO" id="GO:0016616">
    <property type="term" value="F:oxidoreductase activity, acting on the CH-OH group of donors, NAD or NADP as acceptor"/>
    <property type="evidence" value="ECO:0007669"/>
    <property type="project" value="InterPro"/>
</dbReference>
<dbReference type="Ensembl" id="ENSPMET00000006181.1">
    <property type="protein sequence ID" value="ENSPMEP00000006233.1"/>
    <property type="gene ID" value="ENSPMEG00000007959.1"/>
</dbReference>
<dbReference type="InterPro" id="IPR050425">
    <property type="entry name" value="NAD(P)_dehydrat-like"/>
</dbReference>
<dbReference type="Proteomes" id="UP000261480">
    <property type="component" value="Unplaced"/>
</dbReference>
<dbReference type="PANTHER" id="PTHR10366:SF847">
    <property type="entry name" value="3 BETA-HYDROXYSTEROID DEHYDROGENASE TYPE 7"/>
    <property type="match status" value="1"/>
</dbReference>
<dbReference type="InterPro" id="IPR036291">
    <property type="entry name" value="NAD(P)-bd_dom_sf"/>
</dbReference>
<name>A0A3B3WTY9_9TELE</name>
<comment type="similarity">
    <text evidence="2">Belongs to the 3-beta-HSD family.</text>
</comment>
<dbReference type="SUPFAM" id="SSF51735">
    <property type="entry name" value="NAD(P)-binding Rossmann-fold domains"/>
    <property type="match status" value="1"/>
</dbReference>
<accession>A0A3B3WTY9</accession>
<reference evidence="4" key="2">
    <citation type="submission" date="2025-09" db="UniProtKB">
        <authorList>
            <consortium name="Ensembl"/>
        </authorList>
    </citation>
    <scope>IDENTIFICATION</scope>
</reference>
<keyword evidence="5" id="KW-1185">Reference proteome</keyword>
<evidence type="ECO:0000313" key="4">
    <source>
        <dbReference type="Ensembl" id="ENSPMEP00000006233.1"/>
    </source>
</evidence>
<protein>
    <recommendedName>
        <fullName evidence="3">3-beta hydroxysteroid dehydrogenase/isomerase domain-containing protein</fullName>
    </recommendedName>
</protein>
<evidence type="ECO:0000256" key="1">
    <source>
        <dbReference type="ARBA" id="ARBA00023002"/>
    </source>
</evidence>
<dbReference type="Pfam" id="PF01073">
    <property type="entry name" value="3Beta_HSD"/>
    <property type="match status" value="1"/>
</dbReference>
<evidence type="ECO:0000313" key="5">
    <source>
        <dbReference type="Proteomes" id="UP000261480"/>
    </source>
</evidence>
<feature type="domain" description="3-beta hydroxysteroid dehydrogenase/isomerase" evidence="3">
    <location>
        <begin position="11"/>
        <end position="279"/>
    </location>
</feature>
<organism evidence="4 5">
    <name type="scientific">Poecilia mexicana</name>
    <dbReference type="NCBI Taxonomy" id="48701"/>
    <lineage>
        <taxon>Eukaryota</taxon>
        <taxon>Metazoa</taxon>
        <taxon>Chordata</taxon>
        <taxon>Craniata</taxon>
        <taxon>Vertebrata</taxon>
        <taxon>Euteleostomi</taxon>
        <taxon>Actinopterygii</taxon>
        <taxon>Neopterygii</taxon>
        <taxon>Teleostei</taxon>
        <taxon>Neoteleostei</taxon>
        <taxon>Acanthomorphata</taxon>
        <taxon>Ovalentaria</taxon>
        <taxon>Atherinomorphae</taxon>
        <taxon>Cyprinodontiformes</taxon>
        <taxon>Poeciliidae</taxon>
        <taxon>Poeciliinae</taxon>
        <taxon>Poecilia</taxon>
    </lineage>
</organism>
<keyword evidence="1 2" id="KW-0560">Oxidoreductase</keyword>
<dbReference type="PANTHER" id="PTHR10366">
    <property type="entry name" value="NAD DEPENDENT EPIMERASE/DEHYDRATASE"/>
    <property type="match status" value="1"/>
</dbReference>
<evidence type="ECO:0000259" key="3">
    <source>
        <dbReference type="Pfam" id="PF01073"/>
    </source>
</evidence>
<dbReference type="AlphaFoldDB" id="A0A3B3WTY9"/>
<proteinExistence type="inferred from homology"/>
<dbReference type="Gene3D" id="3.40.50.720">
    <property type="entry name" value="NAD(P)-binding Rossmann-like Domain"/>
    <property type="match status" value="1"/>
</dbReference>
<evidence type="ECO:0000256" key="2">
    <source>
        <dbReference type="RuleBase" id="RU004475"/>
    </source>
</evidence>
<dbReference type="GO" id="GO:0006694">
    <property type="term" value="P:steroid biosynthetic process"/>
    <property type="evidence" value="ECO:0007669"/>
    <property type="project" value="InterPro"/>
</dbReference>
<reference evidence="4" key="1">
    <citation type="submission" date="2025-08" db="UniProtKB">
        <authorList>
            <consortium name="Ensembl"/>
        </authorList>
    </citation>
    <scope>IDENTIFICATION</scope>
</reference>
<dbReference type="FunFam" id="3.40.50.720:FF:000495">
    <property type="entry name" value="3 hydroxysteroid dehydrogenase, putative"/>
    <property type="match status" value="1"/>
</dbReference>
<dbReference type="InterPro" id="IPR002225">
    <property type="entry name" value="3Beta_OHSteriod_DH/Estase"/>
</dbReference>
<sequence>MEENKRTLVYLITGGCGFLGKHLLDVLRQNRIRRSTLQNKTLPLPKIHYFRLSSVEVTLIQGDITDYNSVLEATKGVDVVIHSASLVDVWHKIPASLIYSVNVTGTENVIRACVECGVERLVYTSSMEVIGPNVKGDHFKRGNEDTKYEVKHTMAYPKSKAKAENIVLRANGNQVKGGKRLYTCSLRPTGIYGEGHQLMRDFYNLAVERGGLVIGGVPDHIEHGRVYAGNVAWMHVLAARALKMNPEKVGGEAFFCYDESPYKSYEDFNMELLSEFNFRKVCMPGIVLCFLAILNDFLRWILSPFYNYTPLLNRYTLAVASTTFTVQTDKAQRYFQYQPLYNWSQCLARTQSWIRTFPISFQRTAKD</sequence>